<comment type="caution">
    <text evidence="1">The sequence shown here is derived from an EMBL/GenBank/DDBJ whole genome shotgun (WGS) entry which is preliminary data.</text>
</comment>
<accession>A0ABU4C754</accession>
<sequence>MSEDTEHLRRRLFDCGDPELGAARAREHIPSVEVEIYPGIGHDLLWANPEQVIPRFLDFTDSHDPVRS</sequence>
<dbReference type="Proteomes" id="UP001185737">
    <property type="component" value="Unassembled WGS sequence"/>
</dbReference>
<gene>
    <name evidence="1" type="ORF">R3Q59_02520</name>
</gene>
<organism evidence="1 2">
    <name type="scientific">Rhodococcus jostii</name>
    <dbReference type="NCBI Taxonomy" id="132919"/>
    <lineage>
        <taxon>Bacteria</taxon>
        <taxon>Bacillati</taxon>
        <taxon>Actinomycetota</taxon>
        <taxon>Actinomycetes</taxon>
        <taxon>Mycobacteriales</taxon>
        <taxon>Nocardiaceae</taxon>
        <taxon>Rhodococcus</taxon>
    </lineage>
</organism>
<evidence type="ECO:0000313" key="2">
    <source>
        <dbReference type="Proteomes" id="UP001185737"/>
    </source>
</evidence>
<dbReference type="SUPFAM" id="SSF53474">
    <property type="entry name" value="alpha/beta-Hydrolases"/>
    <property type="match status" value="1"/>
</dbReference>
<dbReference type="EMBL" id="JAWLKA010000001">
    <property type="protein sequence ID" value="MDV6279373.1"/>
    <property type="molecule type" value="Genomic_DNA"/>
</dbReference>
<keyword evidence="2" id="KW-1185">Reference proteome</keyword>
<proteinExistence type="predicted"/>
<dbReference type="Gene3D" id="3.40.50.1820">
    <property type="entry name" value="alpha/beta hydrolase"/>
    <property type="match status" value="1"/>
</dbReference>
<dbReference type="InterPro" id="IPR029058">
    <property type="entry name" value="AB_hydrolase_fold"/>
</dbReference>
<evidence type="ECO:0000313" key="1">
    <source>
        <dbReference type="EMBL" id="MDV6279373.1"/>
    </source>
</evidence>
<dbReference type="RefSeq" id="WP_280783799.1">
    <property type="nucleotide sequence ID" value="NZ_JAWLKA010000001.1"/>
</dbReference>
<protein>
    <submittedName>
        <fullName evidence="1">Uncharacterized protein</fullName>
    </submittedName>
</protein>
<reference evidence="1 2" key="1">
    <citation type="submission" date="2023-10" db="EMBL/GenBank/DDBJ databases">
        <title>Development of a sustainable strategy for remediation of hydrocarbon-contaminated territories based on the waste exchange concept.</title>
        <authorList>
            <person name="Krivoruchko A."/>
        </authorList>
    </citation>
    <scope>NUCLEOTIDE SEQUENCE [LARGE SCALE GENOMIC DNA]</scope>
    <source>
        <strain evidence="1 2">IEGM 60</strain>
    </source>
</reference>
<name>A0ABU4C754_RHOJO</name>